<dbReference type="GO" id="GO:0006689">
    <property type="term" value="P:ganglioside catabolic process"/>
    <property type="evidence" value="ECO:0007669"/>
    <property type="project" value="InterPro"/>
</dbReference>
<proteinExistence type="predicted"/>
<dbReference type="SMART" id="SM00737">
    <property type="entry name" value="ML"/>
    <property type="match status" value="1"/>
</dbReference>
<reference evidence="4" key="1">
    <citation type="submission" date="2023-08" db="EMBL/GenBank/DDBJ databases">
        <authorList>
            <person name="Alioto T."/>
            <person name="Alioto T."/>
            <person name="Gomez Garrido J."/>
        </authorList>
    </citation>
    <scope>NUCLEOTIDE SEQUENCE</scope>
</reference>
<keyword evidence="1 2" id="KW-0732">Signal</keyword>
<evidence type="ECO:0000313" key="4">
    <source>
        <dbReference type="EMBL" id="CAI9728980.1"/>
    </source>
</evidence>
<feature type="chain" id="PRO_5041359481" description="MD-2-related lipid-recognition domain-containing protein" evidence="2">
    <location>
        <begin position="19"/>
        <end position="200"/>
    </location>
</feature>
<accession>A0AA36B6V7</accession>
<dbReference type="GO" id="GO:0009898">
    <property type="term" value="C:cytoplasmic side of plasma membrane"/>
    <property type="evidence" value="ECO:0007669"/>
    <property type="project" value="TreeGrafter"/>
</dbReference>
<dbReference type="GO" id="GO:0008047">
    <property type="term" value="F:enzyme activator activity"/>
    <property type="evidence" value="ECO:0007669"/>
    <property type="project" value="InterPro"/>
</dbReference>
<dbReference type="GO" id="GO:0005319">
    <property type="term" value="F:lipid transporter activity"/>
    <property type="evidence" value="ECO:0007669"/>
    <property type="project" value="TreeGrafter"/>
</dbReference>
<evidence type="ECO:0000256" key="1">
    <source>
        <dbReference type="ARBA" id="ARBA00022729"/>
    </source>
</evidence>
<feature type="signal peptide" evidence="2">
    <location>
        <begin position="1"/>
        <end position="18"/>
    </location>
</feature>
<protein>
    <recommendedName>
        <fullName evidence="3">MD-2-related lipid-recognition domain-containing protein</fullName>
    </recommendedName>
</protein>
<dbReference type="InterPro" id="IPR036846">
    <property type="entry name" value="GM2-AP_sf"/>
</dbReference>
<dbReference type="AlphaFoldDB" id="A0AA36B6V7"/>
<dbReference type="InterPro" id="IPR003172">
    <property type="entry name" value="ML_dom"/>
</dbReference>
<gene>
    <name evidence="4" type="ORF">OCTVUL_1B002362</name>
</gene>
<organism evidence="4 5">
    <name type="scientific">Octopus vulgaris</name>
    <name type="common">Common octopus</name>
    <dbReference type="NCBI Taxonomy" id="6645"/>
    <lineage>
        <taxon>Eukaryota</taxon>
        <taxon>Metazoa</taxon>
        <taxon>Spiralia</taxon>
        <taxon>Lophotrochozoa</taxon>
        <taxon>Mollusca</taxon>
        <taxon>Cephalopoda</taxon>
        <taxon>Coleoidea</taxon>
        <taxon>Octopodiformes</taxon>
        <taxon>Octopoda</taxon>
        <taxon>Incirrata</taxon>
        <taxon>Octopodidae</taxon>
        <taxon>Octopus</taxon>
    </lineage>
</organism>
<name>A0AA36B6V7_OCTVU</name>
<dbReference type="PANTHER" id="PTHR17357:SF0">
    <property type="entry name" value="GANGLIOSIDE GM2 ACTIVATOR"/>
    <property type="match status" value="1"/>
</dbReference>
<keyword evidence="5" id="KW-1185">Reference proteome</keyword>
<feature type="domain" description="MD-2-related lipid-recognition" evidence="3">
    <location>
        <begin position="25"/>
        <end position="187"/>
    </location>
</feature>
<evidence type="ECO:0000259" key="3">
    <source>
        <dbReference type="SMART" id="SM00737"/>
    </source>
</evidence>
<dbReference type="SUPFAM" id="SSF63707">
    <property type="entry name" value="Ganglioside M2 (gm2) activator"/>
    <property type="match status" value="1"/>
</dbReference>
<evidence type="ECO:0000313" key="5">
    <source>
        <dbReference type="Proteomes" id="UP001162480"/>
    </source>
</evidence>
<dbReference type="EMBL" id="OX597823">
    <property type="protein sequence ID" value="CAI9728980.1"/>
    <property type="molecule type" value="Genomic_DNA"/>
</dbReference>
<dbReference type="PANTHER" id="PTHR17357">
    <property type="entry name" value="GM2 GANGLIOSIDE ACTIVATOR PROTEIN"/>
    <property type="match status" value="1"/>
</dbReference>
<dbReference type="Proteomes" id="UP001162480">
    <property type="component" value="Chromosome 10"/>
</dbReference>
<dbReference type="InterPro" id="IPR028996">
    <property type="entry name" value="GM2-AP"/>
</dbReference>
<evidence type="ECO:0000256" key="2">
    <source>
        <dbReference type="SAM" id="SignalP"/>
    </source>
</evidence>
<sequence length="200" mass="22909">MYVVQLLCMFCAVCVCLSRDVPFEWSYCNGKSKVIKIKNLKIWPTPLKSPGKFYVDFDEETTQTLNSSRIEIKVKKLGFIDLPVPCITNFGSCTYPDSCTVLNEMEKYDYGGLMGPISQTIKKMFDDNGVVHKCPVPPQKFSVKQAEFSLPKTSRIMKRFLKGNFEAQVRMIDNGNKAEFFCMKFRISVDTGCTGWFCFR</sequence>
<dbReference type="Gene3D" id="2.70.220.10">
    <property type="entry name" value="Ganglioside GM2 activator"/>
    <property type="match status" value="1"/>
</dbReference>